<feature type="transmembrane region" description="Helical" evidence="7">
    <location>
        <begin position="76"/>
        <end position="97"/>
    </location>
</feature>
<gene>
    <name evidence="8" type="ORF">WI372_10145</name>
</gene>
<accession>A0ABU9ECT7</accession>
<name>A0ABU9ECT7_9BACT</name>
<organism evidence="8 9">
    <name type="scientific">Gaopeijia maritima</name>
    <dbReference type="NCBI Taxonomy" id="3119007"/>
    <lineage>
        <taxon>Bacteria</taxon>
        <taxon>Pseudomonadati</taxon>
        <taxon>Gemmatimonadota</taxon>
        <taxon>Longimicrobiia</taxon>
        <taxon>Gaopeijiales</taxon>
        <taxon>Gaopeijiaceae</taxon>
        <taxon>Gaopeijia</taxon>
    </lineage>
</organism>
<evidence type="ECO:0000313" key="8">
    <source>
        <dbReference type="EMBL" id="MEK9501335.1"/>
    </source>
</evidence>
<dbReference type="EMBL" id="JBBHLI010000005">
    <property type="protein sequence ID" value="MEK9501335.1"/>
    <property type="molecule type" value="Genomic_DNA"/>
</dbReference>
<dbReference type="Pfam" id="PF02322">
    <property type="entry name" value="Cyt_bd_oxida_II"/>
    <property type="match status" value="1"/>
</dbReference>
<feature type="transmembrane region" description="Helical" evidence="7">
    <location>
        <begin position="127"/>
        <end position="146"/>
    </location>
</feature>
<comment type="subcellular location">
    <subcellularLocation>
        <location evidence="1">Cell membrane</location>
        <topology evidence="1">Multi-pass membrane protein</topology>
    </subcellularLocation>
</comment>
<protein>
    <submittedName>
        <fullName evidence="8">Cytochrome d ubiquinol oxidase subunit II</fullName>
    </submittedName>
</protein>
<feature type="transmembrane region" description="Helical" evidence="7">
    <location>
        <begin position="304"/>
        <end position="325"/>
    </location>
</feature>
<feature type="transmembrane region" description="Helical" evidence="7">
    <location>
        <begin position="261"/>
        <end position="278"/>
    </location>
</feature>
<evidence type="ECO:0000256" key="6">
    <source>
        <dbReference type="ARBA" id="ARBA00023136"/>
    </source>
</evidence>
<keyword evidence="4 7" id="KW-0812">Transmembrane</keyword>
<feature type="transmembrane region" description="Helical" evidence="7">
    <location>
        <begin position="6"/>
        <end position="34"/>
    </location>
</feature>
<dbReference type="RefSeq" id="WP_405275937.1">
    <property type="nucleotide sequence ID" value="NZ_JBBHLI010000005.1"/>
</dbReference>
<feature type="transmembrane region" description="Helical" evidence="7">
    <location>
        <begin position="166"/>
        <end position="186"/>
    </location>
</feature>
<dbReference type="InterPro" id="IPR003317">
    <property type="entry name" value="Cyt-d_oxidase_su2"/>
</dbReference>
<feature type="transmembrane region" description="Helical" evidence="7">
    <location>
        <begin position="201"/>
        <end position="223"/>
    </location>
</feature>
<evidence type="ECO:0000256" key="5">
    <source>
        <dbReference type="ARBA" id="ARBA00022989"/>
    </source>
</evidence>
<evidence type="ECO:0000256" key="2">
    <source>
        <dbReference type="ARBA" id="ARBA00007543"/>
    </source>
</evidence>
<keyword evidence="9" id="KW-1185">Reference proteome</keyword>
<dbReference type="PANTHER" id="PTHR43141:SF4">
    <property type="entry name" value="CYTOCHROME BD2 SUBUNIT II"/>
    <property type="match status" value="1"/>
</dbReference>
<dbReference type="Proteomes" id="UP001484239">
    <property type="component" value="Unassembled WGS sequence"/>
</dbReference>
<feature type="transmembrane region" description="Helical" evidence="7">
    <location>
        <begin position="46"/>
        <end position="70"/>
    </location>
</feature>
<sequence length="337" mass="35480">MTLPEAVAGVTLAVLVLYVLLGGADFGGGVWDLFARGPRARRQRDVIAGAIGPIWEANHVWMIVAVVLLFSAFPTGFSVAMTALHIPITLMLVGIVLRGTSFVFRKVAPPPDGAESGWQTTFAVSSLLTPVMIGVVVGAVTVPGIGYENGVVTGGFVRPWLRPFPFLVGGFTLALFAWLAACYLVLETTDRELRDDFRRRALAAGWAVAAAGALVFAAGWAVAPAVVEHFLAGWGGASTLIGGVVGLAISQGAMLRRRWGLARAGTVATVVLVLVGWAQGQMPWIVRGAVTIHDAAAPDVTLKIVLWILGLGSLILVPAFVYLYATFKGRMLLPGGE</sequence>
<proteinExistence type="inferred from homology"/>
<dbReference type="PANTHER" id="PTHR43141">
    <property type="entry name" value="CYTOCHROME BD2 SUBUNIT II"/>
    <property type="match status" value="1"/>
</dbReference>
<evidence type="ECO:0000313" key="9">
    <source>
        <dbReference type="Proteomes" id="UP001484239"/>
    </source>
</evidence>
<feature type="transmembrane region" description="Helical" evidence="7">
    <location>
        <begin position="229"/>
        <end position="249"/>
    </location>
</feature>
<keyword evidence="6 7" id="KW-0472">Membrane</keyword>
<evidence type="ECO:0000256" key="4">
    <source>
        <dbReference type="ARBA" id="ARBA00022692"/>
    </source>
</evidence>
<comment type="similarity">
    <text evidence="2">Belongs to the cytochrome ubiquinol oxidase subunit 2 family.</text>
</comment>
<comment type="caution">
    <text evidence="8">The sequence shown here is derived from an EMBL/GenBank/DDBJ whole genome shotgun (WGS) entry which is preliminary data.</text>
</comment>
<evidence type="ECO:0000256" key="7">
    <source>
        <dbReference type="SAM" id="Phobius"/>
    </source>
</evidence>
<keyword evidence="5 7" id="KW-1133">Transmembrane helix</keyword>
<keyword evidence="3" id="KW-1003">Cell membrane</keyword>
<reference evidence="8 9" key="1">
    <citation type="submission" date="2024-02" db="EMBL/GenBank/DDBJ databases">
        <title>A novel Gemmatimonadota bacterium.</title>
        <authorList>
            <person name="Du Z.-J."/>
            <person name="Ye Y.-Q."/>
        </authorList>
    </citation>
    <scope>NUCLEOTIDE SEQUENCE [LARGE SCALE GENOMIC DNA]</scope>
    <source>
        <strain evidence="8 9">DH-20</strain>
    </source>
</reference>
<evidence type="ECO:0000256" key="1">
    <source>
        <dbReference type="ARBA" id="ARBA00004651"/>
    </source>
</evidence>
<evidence type="ECO:0000256" key="3">
    <source>
        <dbReference type="ARBA" id="ARBA00022475"/>
    </source>
</evidence>